<reference evidence="2" key="2">
    <citation type="submission" date="2023-06" db="EMBL/GenBank/DDBJ databases">
        <title>Black Yeasts Isolated from many extreme environments.</title>
        <authorList>
            <person name="Coleine C."/>
            <person name="Stajich J.E."/>
            <person name="Selbmann L."/>
        </authorList>
    </citation>
    <scope>NUCLEOTIDE SEQUENCE</scope>
    <source>
        <strain evidence="2">CCFEE 5200</strain>
    </source>
</reference>
<dbReference type="EMBL" id="JAUJLE010000002">
    <property type="protein sequence ID" value="KAK1015443.1"/>
    <property type="molecule type" value="Genomic_DNA"/>
</dbReference>
<dbReference type="InterPro" id="IPR036047">
    <property type="entry name" value="F-box-like_dom_sf"/>
</dbReference>
<dbReference type="Proteomes" id="UP001168146">
    <property type="component" value="Unassembled WGS sequence"/>
</dbReference>
<evidence type="ECO:0000313" key="3">
    <source>
        <dbReference type="Proteomes" id="UP001168146"/>
    </source>
</evidence>
<dbReference type="AlphaFoldDB" id="A0AAN6J7A0"/>
<keyword evidence="4" id="KW-1185">Reference proteome</keyword>
<evidence type="ECO:0008006" key="5">
    <source>
        <dbReference type="Google" id="ProtNLM"/>
    </source>
</evidence>
<organism evidence="1 3">
    <name type="scientific">Friedmanniomyces endolithicus</name>
    <dbReference type="NCBI Taxonomy" id="329885"/>
    <lineage>
        <taxon>Eukaryota</taxon>
        <taxon>Fungi</taxon>
        <taxon>Dikarya</taxon>
        <taxon>Ascomycota</taxon>
        <taxon>Pezizomycotina</taxon>
        <taxon>Dothideomycetes</taxon>
        <taxon>Dothideomycetidae</taxon>
        <taxon>Mycosphaerellales</taxon>
        <taxon>Teratosphaeriaceae</taxon>
        <taxon>Friedmanniomyces</taxon>
    </lineage>
</organism>
<dbReference type="Proteomes" id="UP001175353">
    <property type="component" value="Unassembled WGS sequence"/>
</dbReference>
<proteinExistence type="predicted"/>
<protein>
    <recommendedName>
        <fullName evidence="5">F-box domain-containing protein</fullName>
    </recommendedName>
</protein>
<evidence type="ECO:0000313" key="4">
    <source>
        <dbReference type="Proteomes" id="UP001175353"/>
    </source>
</evidence>
<comment type="caution">
    <text evidence="1">The sequence shown here is derived from an EMBL/GenBank/DDBJ whole genome shotgun (WGS) entry which is preliminary data.</text>
</comment>
<evidence type="ECO:0000313" key="1">
    <source>
        <dbReference type="EMBL" id="KAK0319936.1"/>
    </source>
</evidence>
<dbReference type="SUPFAM" id="SSF81383">
    <property type="entry name" value="F-box domain"/>
    <property type="match status" value="1"/>
</dbReference>
<gene>
    <name evidence="1" type="ORF">LTR82_008871</name>
    <name evidence="2" type="ORF">LTR91_000468</name>
</gene>
<name>A0AAN6J7A0_9PEZI</name>
<sequence length="204" mass="22646">MSAADTVLTTPELLETILVHLPPSQLLSAHLISRTFAAAIQASPPLRRTLWLSPRLPVPPGAPVTHYNFNPLLAAHTRALGIDTLLQWHLDKRGGLIVDVYWRSWAHVVDPPPRSSDHMLVLQPPGEKVEVSWSVGFYEGRRAGLPVGREERKREWTFGWEDGRLPTLGMLRAAVVERFGVVDWSPAHEEKGVVTEEGVLAAVL</sequence>
<dbReference type="EMBL" id="JASUXU010000027">
    <property type="protein sequence ID" value="KAK0319936.1"/>
    <property type="molecule type" value="Genomic_DNA"/>
</dbReference>
<reference evidence="1" key="1">
    <citation type="submission" date="2021-12" db="EMBL/GenBank/DDBJ databases">
        <title>Black yeast isolated from Biological Soil Crust.</title>
        <authorList>
            <person name="Kurbessoian T."/>
        </authorList>
    </citation>
    <scope>NUCLEOTIDE SEQUENCE</scope>
    <source>
        <strain evidence="1">CCFEE 5208</strain>
    </source>
</reference>
<accession>A0AAN6J7A0</accession>
<evidence type="ECO:0000313" key="2">
    <source>
        <dbReference type="EMBL" id="KAK1015443.1"/>
    </source>
</evidence>